<feature type="active site" description="Proton donor; for dehydratase activity" evidence="5">
    <location>
        <position position="2882"/>
    </location>
</feature>
<dbReference type="SUPFAM" id="SSF53474">
    <property type="entry name" value="alpha/beta-Hydrolases"/>
    <property type="match status" value="1"/>
</dbReference>
<dbReference type="Gene3D" id="3.30.70.3290">
    <property type="match status" value="3"/>
</dbReference>
<dbReference type="EMBL" id="AP026978">
    <property type="protein sequence ID" value="BDU00574.1"/>
    <property type="molecule type" value="Genomic_DNA"/>
</dbReference>
<dbReference type="InterPro" id="IPR014031">
    <property type="entry name" value="Ketoacyl_synth_C"/>
</dbReference>
<dbReference type="SMART" id="SM00825">
    <property type="entry name" value="PKS_KS"/>
    <property type="match status" value="3"/>
</dbReference>
<dbReference type="SMART" id="SM00822">
    <property type="entry name" value="PKS_KR"/>
    <property type="match status" value="3"/>
</dbReference>
<dbReference type="SUPFAM" id="SSF47336">
    <property type="entry name" value="ACP-like"/>
    <property type="match status" value="2"/>
</dbReference>
<dbReference type="InterPro" id="IPR036291">
    <property type="entry name" value="NAD(P)-bd_dom_sf"/>
</dbReference>
<dbReference type="InterPro" id="IPR016036">
    <property type="entry name" value="Malonyl_transacylase_ACP-bd"/>
</dbReference>
<dbReference type="Pfam" id="PF00550">
    <property type="entry name" value="PP-binding"/>
    <property type="match status" value="3"/>
</dbReference>
<dbReference type="PANTHER" id="PTHR43775">
    <property type="entry name" value="FATTY ACID SYNTHASE"/>
    <property type="match status" value="1"/>
</dbReference>
<dbReference type="InterPro" id="IPR049900">
    <property type="entry name" value="PKS_mFAS_DH"/>
</dbReference>
<dbReference type="Pfam" id="PF00975">
    <property type="entry name" value="Thioesterase"/>
    <property type="match status" value="1"/>
</dbReference>
<feature type="domain" description="Carrier" evidence="6">
    <location>
        <begin position="1691"/>
        <end position="1766"/>
    </location>
</feature>
<feature type="region of interest" description="N-terminal hotdog fold" evidence="5">
    <location>
        <begin position="2683"/>
        <end position="2807"/>
    </location>
</feature>
<dbReference type="InterPro" id="IPR009081">
    <property type="entry name" value="PP-bd_ACP"/>
</dbReference>
<dbReference type="RefSeq" id="WP_281873419.1">
    <property type="nucleotide sequence ID" value="NZ_AP026978.1"/>
</dbReference>
<dbReference type="InterPro" id="IPR050091">
    <property type="entry name" value="PKS_NRPS_Biosynth_Enz"/>
</dbReference>
<feature type="active site" description="Proton donor; for dehydratase activity" evidence="5">
    <location>
        <position position="4637"/>
    </location>
</feature>
<dbReference type="InterPro" id="IPR049552">
    <property type="entry name" value="PKS_DH_N"/>
</dbReference>
<dbReference type="Pfam" id="PF02801">
    <property type="entry name" value="Ketoacyl-synt_C"/>
    <property type="match status" value="3"/>
</dbReference>
<dbReference type="SUPFAM" id="SSF52151">
    <property type="entry name" value="FabD/lysophospholipase-like"/>
    <property type="match status" value="3"/>
</dbReference>
<feature type="domain" description="PKS/mFAS DH" evidence="8">
    <location>
        <begin position="935"/>
        <end position="1224"/>
    </location>
</feature>
<dbReference type="PROSITE" id="PS52019">
    <property type="entry name" value="PKS_MFAS_DH"/>
    <property type="match status" value="3"/>
</dbReference>
<dbReference type="SUPFAM" id="SSF55048">
    <property type="entry name" value="Probable ACP-binding domain of malonyl-CoA ACP transacylase"/>
    <property type="match status" value="3"/>
</dbReference>
<dbReference type="InterPro" id="IPR001227">
    <property type="entry name" value="Ac_transferase_dom_sf"/>
</dbReference>
<dbReference type="InterPro" id="IPR042104">
    <property type="entry name" value="PKS_dehydratase_sf"/>
</dbReference>
<dbReference type="Gene3D" id="3.40.47.10">
    <property type="match status" value="3"/>
</dbReference>
<dbReference type="InterPro" id="IPR020806">
    <property type="entry name" value="PKS_PP-bd"/>
</dbReference>
<dbReference type="Gene3D" id="3.10.129.110">
    <property type="entry name" value="Polyketide synthase dehydratase"/>
    <property type="match status" value="3"/>
</dbReference>
<evidence type="ECO:0000259" key="6">
    <source>
        <dbReference type="PROSITE" id="PS50075"/>
    </source>
</evidence>
<evidence type="ECO:0000259" key="7">
    <source>
        <dbReference type="PROSITE" id="PS52004"/>
    </source>
</evidence>
<organism evidence="9 10">
    <name type="scientific">Nocardia sputorum</name>
    <dbReference type="NCBI Taxonomy" id="2984338"/>
    <lineage>
        <taxon>Bacteria</taxon>
        <taxon>Bacillati</taxon>
        <taxon>Actinomycetota</taxon>
        <taxon>Actinomycetes</taxon>
        <taxon>Mycobacteriales</taxon>
        <taxon>Nocardiaceae</taxon>
        <taxon>Nocardia</taxon>
    </lineage>
</organism>
<dbReference type="InterPro" id="IPR001031">
    <property type="entry name" value="Thioesterase"/>
</dbReference>
<evidence type="ECO:0000256" key="5">
    <source>
        <dbReference type="PROSITE-ProRule" id="PRU01363"/>
    </source>
</evidence>
<dbReference type="InterPro" id="IPR029058">
    <property type="entry name" value="AB_hydrolase_fold"/>
</dbReference>
<dbReference type="SMART" id="SM01294">
    <property type="entry name" value="PKS_PP_betabranch"/>
    <property type="match status" value="3"/>
</dbReference>
<feature type="active site" description="Proton acceptor; for dehydratase activity" evidence="5">
    <location>
        <position position="4467"/>
    </location>
</feature>
<evidence type="ECO:0000313" key="10">
    <source>
        <dbReference type="Proteomes" id="UP001317870"/>
    </source>
</evidence>
<feature type="region of interest" description="C-terminal hotdog fold" evidence="5">
    <location>
        <begin position="1084"/>
        <end position="1224"/>
    </location>
</feature>
<dbReference type="Pfam" id="PF22953">
    <property type="entry name" value="SpnB_Rossmann"/>
    <property type="match status" value="3"/>
</dbReference>
<feature type="domain" description="Carrier" evidence="6">
    <location>
        <begin position="5185"/>
        <end position="5260"/>
    </location>
</feature>
<protein>
    <recommendedName>
        <fullName evidence="11">SDR family NAD(P)-dependent oxidoreductase</fullName>
    </recommendedName>
</protein>
<dbReference type="PROSITE" id="PS52004">
    <property type="entry name" value="KS3_2"/>
    <property type="match status" value="3"/>
</dbReference>
<feature type="domain" description="Ketosynthase family 3 (KS3)" evidence="7">
    <location>
        <begin position="3528"/>
        <end position="3949"/>
    </location>
</feature>
<dbReference type="InterPro" id="IPR020841">
    <property type="entry name" value="PKS_Beta-ketoAc_synthase_dom"/>
</dbReference>
<dbReference type="InterPro" id="IPR018201">
    <property type="entry name" value="Ketoacyl_synth_AS"/>
</dbReference>
<dbReference type="CDD" id="cd08956">
    <property type="entry name" value="KR_3_FAS_SDR_x"/>
    <property type="match status" value="3"/>
</dbReference>
<evidence type="ECO:0000256" key="3">
    <source>
        <dbReference type="ARBA" id="ARBA00022679"/>
    </source>
</evidence>
<feature type="region of interest" description="N-terminal hotdog fold" evidence="5">
    <location>
        <begin position="935"/>
        <end position="1062"/>
    </location>
</feature>
<dbReference type="SMART" id="SM00824">
    <property type="entry name" value="PKS_TE"/>
    <property type="match status" value="1"/>
</dbReference>
<feature type="region of interest" description="C-terminal hotdog fold" evidence="5">
    <location>
        <begin position="4576"/>
        <end position="4724"/>
    </location>
</feature>
<dbReference type="InterPro" id="IPR036736">
    <property type="entry name" value="ACP-like_sf"/>
</dbReference>
<dbReference type="InterPro" id="IPR032821">
    <property type="entry name" value="PKS_assoc"/>
</dbReference>
<dbReference type="PANTHER" id="PTHR43775:SF51">
    <property type="entry name" value="INACTIVE PHENOLPHTHIOCEROL SYNTHESIS POLYKETIDE SYNTHASE TYPE I PKS1-RELATED"/>
    <property type="match status" value="1"/>
</dbReference>
<feature type="active site" description="Proton acceptor; for dehydratase activity" evidence="5">
    <location>
        <position position="2715"/>
    </location>
</feature>
<dbReference type="Pfam" id="PF16197">
    <property type="entry name" value="KAsynt_C_assoc"/>
    <property type="match status" value="3"/>
</dbReference>
<gene>
    <name evidence="9" type="ORF">IFM12276_36020</name>
</gene>
<feature type="domain" description="Ketosynthase family 3 (KS3)" evidence="7">
    <location>
        <begin position="38"/>
        <end position="462"/>
    </location>
</feature>
<dbReference type="InterPro" id="IPR014043">
    <property type="entry name" value="Acyl_transferase_dom"/>
</dbReference>
<dbReference type="SMART" id="SM00823">
    <property type="entry name" value="PKS_PP"/>
    <property type="match status" value="3"/>
</dbReference>
<dbReference type="Pfam" id="PF21089">
    <property type="entry name" value="PKS_DH_N"/>
    <property type="match status" value="3"/>
</dbReference>
<dbReference type="InterPro" id="IPR049551">
    <property type="entry name" value="PKS_DH_C"/>
</dbReference>
<name>A0ABN6U5M5_9NOCA</name>
<feature type="domain" description="Carrier" evidence="6">
    <location>
        <begin position="3433"/>
        <end position="3508"/>
    </location>
</feature>
<dbReference type="Gene3D" id="3.40.50.1820">
    <property type="entry name" value="alpha/beta hydrolase"/>
    <property type="match status" value="1"/>
</dbReference>
<dbReference type="Pfam" id="PF14765">
    <property type="entry name" value="PS-DH"/>
    <property type="match status" value="3"/>
</dbReference>
<dbReference type="InterPro" id="IPR057326">
    <property type="entry name" value="KR_dom"/>
</dbReference>
<dbReference type="SUPFAM" id="SSF53901">
    <property type="entry name" value="Thiolase-like"/>
    <property type="match status" value="3"/>
</dbReference>
<dbReference type="SUPFAM" id="SSF51735">
    <property type="entry name" value="NAD(P)-binding Rossmann-fold domains"/>
    <property type="match status" value="6"/>
</dbReference>
<feature type="active site" description="Proton acceptor; for dehydratase activity" evidence="5">
    <location>
        <position position="967"/>
    </location>
</feature>
<keyword evidence="10" id="KW-1185">Reference proteome</keyword>
<dbReference type="SMART" id="SM00827">
    <property type="entry name" value="PKS_AT"/>
    <property type="match status" value="3"/>
</dbReference>
<dbReference type="InterPro" id="IPR020807">
    <property type="entry name" value="PKS_DH"/>
</dbReference>
<dbReference type="InterPro" id="IPR055123">
    <property type="entry name" value="SpnB-like_Rossmann"/>
</dbReference>
<evidence type="ECO:0000313" key="9">
    <source>
        <dbReference type="EMBL" id="BDU00574.1"/>
    </source>
</evidence>
<feature type="region of interest" description="N-terminal hotdog fold" evidence="5">
    <location>
        <begin position="4435"/>
        <end position="4562"/>
    </location>
</feature>
<feature type="domain" description="PKS/mFAS DH" evidence="8">
    <location>
        <begin position="2683"/>
        <end position="2961"/>
    </location>
</feature>
<dbReference type="PROSITE" id="PS50075">
    <property type="entry name" value="CARRIER"/>
    <property type="match status" value="3"/>
</dbReference>
<feature type="region of interest" description="C-terminal hotdog fold" evidence="5">
    <location>
        <begin position="2821"/>
        <end position="2961"/>
    </location>
</feature>
<feature type="domain" description="PKS/mFAS DH" evidence="8">
    <location>
        <begin position="4435"/>
        <end position="4724"/>
    </location>
</feature>
<dbReference type="CDD" id="cd00833">
    <property type="entry name" value="PKS"/>
    <property type="match status" value="3"/>
</dbReference>
<proteinExistence type="predicted"/>
<dbReference type="InterPro" id="IPR016035">
    <property type="entry name" value="Acyl_Trfase/lysoPLipase"/>
</dbReference>
<evidence type="ECO:0000256" key="4">
    <source>
        <dbReference type="ARBA" id="ARBA00023315"/>
    </source>
</evidence>
<dbReference type="SMART" id="SM00826">
    <property type="entry name" value="PKS_DH"/>
    <property type="match status" value="3"/>
</dbReference>
<evidence type="ECO:0000259" key="8">
    <source>
        <dbReference type="PROSITE" id="PS52019"/>
    </source>
</evidence>
<accession>A0ABN6U5M5</accession>
<dbReference type="InterPro" id="IPR016039">
    <property type="entry name" value="Thiolase-like"/>
</dbReference>
<keyword evidence="4" id="KW-0012">Acyltransferase</keyword>
<evidence type="ECO:0000256" key="1">
    <source>
        <dbReference type="ARBA" id="ARBA00022450"/>
    </source>
</evidence>
<dbReference type="PROSITE" id="PS00606">
    <property type="entry name" value="KS3_1"/>
    <property type="match status" value="3"/>
</dbReference>
<dbReference type="Gene3D" id="3.40.50.720">
    <property type="entry name" value="NAD(P)-binding Rossmann-like Domain"/>
    <property type="match status" value="3"/>
</dbReference>
<reference evidence="9 10" key="1">
    <citation type="submission" date="2022-11" db="EMBL/GenBank/DDBJ databases">
        <title>Genome Sequencing of Nocardia sp. ON39_IFM12276 and assembly.</title>
        <authorList>
            <person name="Shimojima M."/>
            <person name="Toyokawa M."/>
            <person name="Uesaka K."/>
        </authorList>
    </citation>
    <scope>NUCLEOTIDE SEQUENCE [LARGE SCALE GENOMIC DNA]</scope>
    <source>
        <strain evidence="9 10">IFM 12276</strain>
    </source>
</reference>
<keyword evidence="2" id="KW-0597">Phosphoprotein</keyword>
<sequence length="5569" mass="580432">MDNGAGDSSDRMLEYLKKVTVELMTTRDDLTQLREKIDEPIAIVGMSCRYPGGAASPEQLWELVAAEVDAVGEFPADRGWDLEGLFDPDPDRFGKVYTRSGGFLRDAGDFDAGFFGIGPREAAATDPQQRLLLEASWEALENAGIAPTSLRGSDTGVFAGVMYEDYEHTARAAGPIAEGYAGIGSTGSVVSGRVAYTLGLEGPAVSVDTACSSSLVAIHLACQALRRGETSLVLAGGVTVMSTPFLFIEFSRQRGLSADGRCKAFSASADGVGWGEGVGVLVLERLSDARRAGHEVLAVIRGSAVNQDGASNGLTAPNGPSQERVIAAALAAAGLTPTDVDAVEAHGTGTSLGDPIEAQALIAAYGQQRDEPLRIGSLKSNIGHSQAAAGVGGVIKMVQALRHETLPKTLHVDAPSPHVDWSAGSVRLLTQAERWPAGERVRRAGVSSFGISGTNAHVIVEEAPAPVSGDEPADRDAGPACAADAVPLLVSAKTEEALRAQAARLHEWLLGHPDADPWSVASALIETRAQWNRRAAVVGGDRDQLLSGLAELAAGAADGALDGVGLPGKTAFLFTGQGAQRVGMGAGLYAAFPVFAAVFDELCGEFDPLLGVSLRDVVFGVGGGGLVDRTEFTQPALFAFEVALFRLVESFGIVPDVVIGHSIGELVAAYVAGVWSRADACALVAARGRLMGGLPEGGAMLAAAVTEQRAVELIAAHGNALSVAAVNGPSSVVISGDADAVDQVERQLSDAGVKTSRLRVSHAFHSARMDPMLAEFRAVAQRLTYRTPTVAVVSNVSGVLAEAELTDPGYWVEQLRGCVRFAPGVDALVAAGVRRFVEIGPDAVLAATTRRCLAEHPEVEAESMVTAASRRSADEVTQYVTMLAHAHTAGIDVHWRPLFAGRPLTRVALPTYAFQRQRYWLEPLAIEASLKSSDHPMLTGAVPLAGRDEWLFTGRLSVRTHPWLADHVAFGSVLLPGTAFVELALTAGARLGTDLVEELLLEAPLLLADDTAVDVQLTVEPADEAGGRRFVIYSRAVAAEDADAGEWVPHANGVLAPGTEGVPAWVESSWSASAEDAEWPPAEAEPVPVDRLYDRLARLGFDYGPVFQGVTSAWRDGDDLLAEVSLPAESGDQAPAFGMHPALLDAAFHTAITELAQDMPAGRLPLPFSFGGVRLYRAGTAAVRVRLERSGAGRVRVTAVDDTGAPVLSLESLTARPVDAEALGRGAGRRASLSDIEWVPVPAAPGGTAATVALLGDAEVAGAERRGEELADLLGDQAPEIVVWSPTGAGSDAPARTRAWLRATLELLRAWQAGERGREARLVILTRGAAGLPDERPDPAGAAVCGLVRSAQAEHPGRFVLLDAAPEDDVTAEVVTAAVRSDEPQLAVRGGGLRVPRLRKQHAAVTADGDSFGPGAVLITGGTGGLGAEVARHVVATHGARRLVLVSRRGEHADGVAALVGELTAAGARVRVAACDVSDRAAVAALLAGLSGEFAPSAVIHSAGVLDDATIETLTAGQLDRVLASKADAAWHLHELTRDLAAFVLFSSVAGAVGAPGQGNYAAANAFLDALAFRRRAAGLPAVSIAWGSWNQSIGMTSGLGGAAMARMGRLGVRPLTTADGLALFDRALAAPSPVLIATEFDTEALAVQAREGALPRLLQSIVAVPVRRAADTSGTLARRLATAPEQERAAIVLDVVREQVAGVLGHISGDAIDPAAPFTELGFDSLAGVEFRNRLAKATGVQLPSTLVFDHPTAAAVAAFVRSRVGDGDEADAGRAARVKRRVRTDEPIAIVGMSCRYPGGVSSPDGLWELVAAGTDAIGEFPADRGWDLDRLFHPDPDHSGTSYLRYGGFLSDVAEFDAGFFGIGPREAAAMDPQQRLLLEASWEALEHAGIDPASLRGSDAGVFTGVSYQDYEEIAKAAGAIAEGYVGTGSTSSVLSGRVAYTLGLEGPAVTVDTACSSSLVAIHLACQALRQGESSLVLASGAQVMSTPFMFLEFSRQRGLSRDGRCKAFSASADGVGWSEGVGVLVLERLSDARRAGHEVLAVIRGSAVNQDGASNGLTAPNGPSQERVIASALAAAGLAPADVDVVEAHGTGTPLGDPIEAQALIATYGQGRAEPLWVGSLKSNIGHSQAASGIGGVIKIVQALRHETLPKTLHVDAPSPHVDWSAGAVRLLTEERPWPASVDRVRRAGVSSFGISGTNAHLILEEAAAGAEHAAAPVTTDGPAAGAGMVPLVVSAKTEAGLRAQAARLREWVAAHPEADPADVAHTLLTTRTRFDRRGVVIAGDREAMLTGLADLAAGVSSPGVAEGASVGGKIAFLFTGQGAQRVGMGAGLYAAFPVFAAVFDELCGEFDPLLGVSLRDVVFGVGGGGLVDRTEFTQPALFAFEVALFRLVESFGIVPDVVIGHSIGELVAAYVAGVWSRADACALVAARGRLMGGLPEGGAMLAAALPQERAAEAIAGFRGRLSIAAVNGPSAIVFSGTEDAIAELELELAAEGVKTTRLRVSHAFHSALMEPMLPEFEALAAGITYGSPLLPVISNVFGVVGGEAFSDSLYWAGHVRDTVRYARGVDTLVDLGVRRFLELGPDAVLAAMTRQCLPEEVGARSLVAAAGRRGVDEVRHFLTFLAHAHNSGIEVHWEPLLAGRSSKRLALPTYAFQRRRYWLDVVRPVAAGSIDHPILLDAVPVAGKDEWLFTGQLSDARHPWVADHVVFGTPVVPATTYLELMSAIGDRLGARSVEEMQLDIPLALAERTVDVQVAVGAAEADGRRRFTLYSRTADLDDAEAWVPHAGGVLAADPGPGHSTGWDRIWPPAGAEQLDEEAIYRRIAHLGMEYGPAFRGMRAAWRRGDEVFAEVSLDDVTAARASGYGIHPALFDACLHPALDFVMNDLPAGRVPLPVTVGGLRTVRSGSGPVRVRAVLSGGYRIRMDVVDENGAPVLSVDSLVVHPVERRTVDRVRSNTAPVPLHGLEWVPVSTGHAGPAGTMAMLGAGSVAGIDLRVTDPREPDGGDPDAATIVWAVETAEAVDADPAEAARHWVTRTVELARSWLTDTRYDRARLVVVTRNALGLPGESPDPAAAAVAGLLRSVQAEHPGRIVLIDRDGDIDAGAVSAALAAGEPQVAVRDGRLSVPRVRRIAAAPGTGTISFGTGTVLVTGGTSGLGALIARHLVSEHGIRRLLLVSRRGPDAAGVTELVADLSALGAQVDVQACDIADRGDLAAVLAAVPEEFPLSGIVHAAGVVDDGTVETLTAAQVDRVLRPKVDGTWLLHDATRDAKVSAFVVFSSVAGLAGSPGQGNYAAANSFADAVVRMRRTAGLPAVSVAWGPWNAGTGMTADLGPAGLERLRRLGFRPLGDTTGLSLFDASLTAGSALVVGAEFDRSGLAEQAEAGALPALLSALAPASARPGRTGGEPVGRLAAATPADRAEVALAVTREQAAAVLGHASAEAIDPETAFTELGFDSLAGVEFRNRLAKATGLSLPSTLVFDHPSARVVAEFLVSRIGDAPAARPRPARMTPRTRVDEPIAIVGMSCRYPGGVSSAEQLWQLLVSGTDAITPFPTDRGWDLDRLYHPDPDQPGTTYVREGGFLTDAGAFDPAFFGIGPREATAMDPQQRLMLEAAWEALEDAGIDPTALRGSDTGVFVGATPSGYSERVVGAYEGFRMTGNSDSVTSGRVAYVLGLQGPAMTVDTACSSSLVALHLACQALRNGETSLALAGGVTVSGSPELYVDFARQRGLAPDGRCKSFAAAADGVGWSEGVGVLALERLSDARRSGHEVLAVIRGSAVNQDGASNGLTAPNGPSQERVIAAALAAAGLEPADVDAVEAHGTGTPLGDPIEAQALIATYGQGRREPVRVGSLKSNIGHSVAASGVGGVIKMVQALRHEMLPKTLHVDAPSPHVDWSAGSVRLLTEAEPWPAGERVRRAGVSSFGISGTNAHVVVEEAPARDRQPAVRDRGSEPDRVIAWVVSAKSEAGLRAQAERLRAWAVEHPDADAGSIGRSLVQTRAQLEWRGAVVGDDRQQLLAGLAELAAGPGSGVIEGTAGSGRTAFLFTGQGSQRVGMGAELYASYPVFAQALDEVCAEFDRLRENAAGAAQTAPTGDPAPSLREVMFADPSGVLDRTEWTQPALFAFEVALFRLVESFGVFPDVLIGHSIGELVAAYAAGVWSLPDACALVAARGRLMGALPEDGAMLAVSLPETDALPLLTGFGDRASIAAVNGPEAVVLSGDEDAIGELERTIAAQGHKTTRLKVSHAFHSARMEPALAAFRAVAGELTYRQPLVPIVSNVTGAVGDTFTDPEYWVGQIRAAVRFAPGIRALADTGARRFLEIGPDAVLTAMTRGCLGDEAANGWLTAAASRRVGAEARHFVTFLARAHVAGLAVDWQPLWEGSAARRVSLPTYAFDHQRYWLTATEHTPDVRSSGLDEVDHPLLGAAVWLPDSRGVVATGRLSLASHPWLADHMIGGTVLLPGTAFAELALYLGAMTGNPRLAELVVTAPLAVPADGSVELRVLADGPDDTGARAVSVYSRPHRVGTPEQAEWIRHATGSLVPQTTTAETTPMTEPWPPAGALPVDVSDMYTEFADRGYGHGPLFQGLTALWRRGDEVFAEVRLPGQEHSAADRFGLHPALLDAALHAIRFTGLTGEPAADEIYVPYSWEDVDLHAVGAGAARVRLAAAEPRSGDRDNQPIAVTLTDAHGEQIFRVAALTMRPIPIDALRTAGAARTGHDPYRLRWVPAPAGERAGLVVDEDWAFVGDDEIVRVDGGSVAVLRIEDTPADSDVPDVLRTRLTDTAQGITELLTRHNRVVVVTRGAVAVTPTAPVDLAGAAVWGLLRSGQHENPGRILLVDVAAWAGYRRAVATLLAMADESQAAVRDGAVYVPRLSRSAAGEHGRPAPRPNPDGTVLITGGTGSLGGLTARHLVAAHGVRRVLLASRRGPDAPGAAELAAELAGLGAHVQVVACDVSDRAAVDRLLSTIAPEHPLTAVVHTAGTLADGLLADLTPARLAAVLRPKADAAWYLHEATADLELSMFVLFSSFAGTIGSPGQANYAAANAFLDALAQHRHHRGLPATSLAWGPWRAESGMTSTLTGTDIARMRREGLMPLDDDYGMSLLDSAIAGGEPTGVGARLDPAVLNALAAAGALPRMLGALVTAAPRRAGGARSLARQLAATAEAERPGVVLAAVREHIAASLGHTSGEAIDPRAPFTELGFDSLAGIEFRNRLAETTGLTLPSTLVFDHPTGEALAAYLVSRIPEMAPADVTTDAPAAVVPVETGARGALTELVLAAHRRGRVGAAIPMLLESAELVDTFTDVAGTAPIPLSRGTGRATLLCVPSFVVGTGPHQFARLARELGADRTIAALRLPGTQPGEALPESWEVLLDHLAAAVRNRGDERPVVLLGYSAGGAIAHALAHRLERDGRGPAAVILLDTYSPDDPEQNRRVLLSAIGSVLDLGHEVTEIGDHGLVAMAKYARLFEQRLPLPITAPTFDLRAATPLPGLDLAEPVPAWLHTGETVELDADHFSIIGAATSAVAAEIRRWLGELDETEPALARSAAGSDGAPR</sequence>
<dbReference type="Pfam" id="PF00698">
    <property type="entry name" value="Acyl_transf_1"/>
    <property type="match status" value="3"/>
</dbReference>
<keyword evidence="3" id="KW-0808">Transferase</keyword>
<dbReference type="InterPro" id="IPR014030">
    <property type="entry name" value="Ketoacyl_synth_N"/>
</dbReference>
<feature type="domain" description="Ketosynthase family 3 (KS3)" evidence="7">
    <location>
        <begin position="1787"/>
        <end position="2212"/>
    </location>
</feature>
<dbReference type="Pfam" id="PF00109">
    <property type="entry name" value="ketoacyl-synt"/>
    <property type="match status" value="3"/>
</dbReference>
<evidence type="ECO:0000256" key="2">
    <source>
        <dbReference type="ARBA" id="ARBA00022553"/>
    </source>
</evidence>
<feature type="active site" description="Proton donor; for dehydratase activity" evidence="5">
    <location>
        <position position="1145"/>
    </location>
</feature>
<dbReference type="Pfam" id="PF08659">
    <property type="entry name" value="KR"/>
    <property type="match status" value="3"/>
</dbReference>
<dbReference type="InterPro" id="IPR013968">
    <property type="entry name" value="PKS_KR"/>
</dbReference>
<dbReference type="Gene3D" id="1.10.1200.10">
    <property type="entry name" value="ACP-like"/>
    <property type="match status" value="3"/>
</dbReference>
<dbReference type="Gene3D" id="3.40.366.10">
    <property type="entry name" value="Malonyl-Coenzyme A Acyl Carrier Protein, domain 2"/>
    <property type="match status" value="3"/>
</dbReference>
<dbReference type="Proteomes" id="UP001317870">
    <property type="component" value="Chromosome"/>
</dbReference>
<keyword evidence="1" id="KW-0596">Phosphopantetheine</keyword>
<evidence type="ECO:0008006" key="11">
    <source>
        <dbReference type="Google" id="ProtNLM"/>
    </source>
</evidence>
<dbReference type="InterPro" id="IPR020802">
    <property type="entry name" value="TesA-like"/>
</dbReference>